<evidence type="ECO:0000256" key="1">
    <source>
        <dbReference type="SAM" id="MobiDB-lite"/>
    </source>
</evidence>
<accession>A0A5E4QW50</accession>
<feature type="region of interest" description="Disordered" evidence="1">
    <location>
        <begin position="451"/>
        <end position="473"/>
    </location>
</feature>
<dbReference type="Proteomes" id="UP000324832">
    <property type="component" value="Unassembled WGS sequence"/>
</dbReference>
<name>A0A5E4QW50_9NEOP</name>
<dbReference type="EMBL" id="FZQP02005888">
    <property type="protein sequence ID" value="VVD02228.1"/>
    <property type="molecule type" value="Genomic_DNA"/>
</dbReference>
<feature type="compositionally biased region" description="Low complexity" evidence="1">
    <location>
        <begin position="372"/>
        <end position="393"/>
    </location>
</feature>
<evidence type="ECO:0000313" key="3">
    <source>
        <dbReference type="Proteomes" id="UP000324832"/>
    </source>
</evidence>
<proteinExistence type="predicted"/>
<organism evidence="2 3">
    <name type="scientific">Leptidea sinapis</name>
    <dbReference type="NCBI Taxonomy" id="189913"/>
    <lineage>
        <taxon>Eukaryota</taxon>
        <taxon>Metazoa</taxon>
        <taxon>Ecdysozoa</taxon>
        <taxon>Arthropoda</taxon>
        <taxon>Hexapoda</taxon>
        <taxon>Insecta</taxon>
        <taxon>Pterygota</taxon>
        <taxon>Neoptera</taxon>
        <taxon>Endopterygota</taxon>
        <taxon>Lepidoptera</taxon>
        <taxon>Glossata</taxon>
        <taxon>Ditrysia</taxon>
        <taxon>Papilionoidea</taxon>
        <taxon>Pieridae</taxon>
        <taxon>Dismorphiinae</taxon>
        <taxon>Leptidea</taxon>
    </lineage>
</organism>
<keyword evidence="3" id="KW-1185">Reference proteome</keyword>
<feature type="non-terminal residue" evidence="2">
    <location>
        <position position="1"/>
    </location>
</feature>
<feature type="region of interest" description="Disordered" evidence="1">
    <location>
        <begin position="360"/>
        <end position="397"/>
    </location>
</feature>
<dbReference type="AlphaFoldDB" id="A0A5E4QW50"/>
<evidence type="ECO:0000313" key="2">
    <source>
        <dbReference type="EMBL" id="VVD02228.1"/>
    </source>
</evidence>
<sequence>VLDNSKTLTCKTDIKELTKEYTTNNIAQPEPATIIKEILTGSRNIERQPSKDTISDNFAQSSTLISNEMILSNSKVIEPQETQKIYEMVIEPGEFGNIASEFQLAPVNSHVISEDISLQHLVGGGLSTLSKIDFNNISDESAIVLESSDGNHTASCNLSQSSFISANVHDNAPNVIDLTSNDFITNCAKDSHTTMLDSNSFQSVGTSKLSEYFLAGSHMNVANLESRSVIDLYDRKENHDTINVHGPISMQVFSGLSIDGAPVAGDQPDFVNLVDSETGSLCVDVARQTASEELLVSGRSSDTYASCLVEDEVVVPSWLFNMLNQHVSSDGAETESDEPLVLPLVEPLFDLNGNADMAGAGAGAGDGRGIHSDQSIDSSGRGSSLSSSDTSTDPHGEVVLIGPSALLSHFEYAGDTDTANIDRPGESTDTSFDTAENDVGYNEHRVNSHGRIMTSDVDGDVSSLDTDVADSDA</sequence>
<protein>
    <submittedName>
        <fullName evidence="2">Uncharacterized protein</fullName>
    </submittedName>
</protein>
<gene>
    <name evidence="2" type="ORF">LSINAPIS_LOCUS12492</name>
</gene>
<reference evidence="2 3" key="1">
    <citation type="submission" date="2017-07" db="EMBL/GenBank/DDBJ databases">
        <authorList>
            <person name="Talla V."/>
            <person name="Backstrom N."/>
        </authorList>
    </citation>
    <scope>NUCLEOTIDE SEQUENCE [LARGE SCALE GENOMIC DNA]</scope>
</reference>
<feature type="region of interest" description="Disordered" evidence="1">
    <location>
        <begin position="417"/>
        <end position="438"/>
    </location>
</feature>